<dbReference type="GO" id="GO:0006508">
    <property type="term" value="P:proteolysis"/>
    <property type="evidence" value="ECO:0007669"/>
    <property type="project" value="UniProtKB-KW"/>
</dbReference>
<dbReference type="InterPro" id="IPR043504">
    <property type="entry name" value="Peptidase_S1_PA_chymotrypsin"/>
</dbReference>
<dbReference type="RefSeq" id="WP_009840416.1">
    <property type="nucleotide sequence ID" value="NZ_JABBPG010000001.1"/>
</dbReference>
<dbReference type="Proteomes" id="UP000586305">
    <property type="component" value="Unassembled WGS sequence"/>
</dbReference>
<dbReference type="AlphaFoldDB" id="A0A849V7E2"/>
<dbReference type="InterPro" id="IPR009003">
    <property type="entry name" value="Peptidase_S1_PA"/>
</dbReference>
<protein>
    <submittedName>
        <fullName evidence="4">Trypsin-like serine protease</fullName>
    </submittedName>
</protein>
<feature type="signal peptide" evidence="2">
    <location>
        <begin position="1"/>
        <end position="21"/>
    </location>
</feature>
<keyword evidence="4" id="KW-0378">Hydrolase</keyword>
<evidence type="ECO:0000313" key="5">
    <source>
        <dbReference type="Proteomes" id="UP000586305"/>
    </source>
</evidence>
<dbReference type="PROSITE" id="PS50240">
    <property type="entry name" value="TRYPSIN_DOM"/>
    <property type="match status" value="1"/>
</dbReference>
<dbReference type="SMART" id="SM00020">
    <property type="entry name" value="Tryp_SPc"/>
    <property type="match status" value="1"/>
</dbReference>
<organism evidence="4 5">
    <name type="scientific">Pseudoalteromonas caenipelagi</name>
    <dbReference type="NCBI Taxonomy" id="2726988"/>
    <lineage>
        <taxon>Bacteria</taxon>
        <taxon>Pseudomonadati</taxon>
        <taxon>Pseudomonadota</taxon>
        <taxon>Gammaproteobacteria</taxon>
        <taxon>Alteromonadales</taxon>
        <taxon>Pseudoalteromonadaceae</taxon>
        <taxon>Pseudoalteromonas</taxon>
    </lineage>
</organism>
<keyword evidence="5" id="KW-1185">Reference proteome</keyword>
<dbReference type="EMBL" id="JABBPG010000001">
    <property type="protein sequence ID" value="NOU49252.1"/>
    <property type="molecule type" value="Genomic_DNA"/>
</dbReference>
<reference evidence="4 5" key="1">
    <citation type="submission" date="2020-04" db="EMBL/GenBank/DDBJ databases">
        <title>Pseudoalteromonas caenipelagi sp. nov., isolated from a tidal flat.</title>
        <authorList>
            <person name="Park S."/>
            <person name="Yoon J.-H."/>
        </authorList>
    </citation>
    <scope>NUCLEOTIDE SEQUENCE [LARGE SCALE GENOMIC DNA]</scope>
    <source>
        <strain evidence="4 5">JBTF-M23</strain>
    </source>
</reference>
<accession>A0A849V7E2</accession>
<keyword evidence="4" id="KW-0645">Protease</keyword>
<dbReference type="InterPro" id="IPR001314">
    <property type="entry name" value="Peptidase_S1A"/>
</dbReference>
<name>A0A849V7E2_9GAMM</name>
<dbReference type="InterPro" id="IPR001254">
    <property type="entry name" value="Trypsin_dom"/>
</dbReference>
<proteinExistence type="predicted"/>
<evidence type="ECO:0000259" key="3">
    <source>
        <dbReference type="PROSITE" id="PS50240"/>
    </source>
</evidence>
<dbReference type="PANTHER" id="PTHR24250">
    <property type="entry name" value="CHYMOTRYPSIN-RELATED"/>
    <property type="match status" value="1"/>
</dbReference>
<dbReference type="SUPFAM" id="SSF50494">
    <property type="entry name" value="Trypsin-like serine proteases"/>
    <property type="match status" value="1"/>
</dbReference>
<dbReference type="Pfam" id="PF00089">
    <property type="entry name" value="Trypsin"/>
    <property type="match status" value="1"/>
</dbReference>
<dbReference type="GO" id="GO:0004252">
    <property type="term" value="F:serine-type endopeptidase activity"/>
    <property type="evidence" value="ECO:0007669"/>
    <property type="project" value="InterPro"/>
</dbReference>
<dbReference type="PRINTS" id="PR00722">
    <property type="entry name" value="CHYMOTRYPSIN"/>
</dbReference>
<evidence type="ECO:0000313" key="4">
    <source>
        <dbReference type="EMBL" id="NOU49252.1"/>
    </source>
</evidence>
<feature type="domain" description="Peptidase S1" evidence="3">
    <location>
        <begin position="51"/>
        <end position="262"/>
    </location>
</feature>
<comment type="caution">
    <text evidence="4">The sequence shown here is derived from an EMBL/GenBank/DDBJ whole genome shotgun (WGS) entry which is preliminary data.</text>
</comment>
<keyword evidence="1" id="KW-1015">Disulfide bond</keyword>
<evidence type="ECO:0000256" key="2">
    <source>
        <dbReference type="SAM" id="SignalP"/>
    </source>
</evidence>
<dbReference type="PANTHER" id="PTHR24250:SF50">
    <property type="entry name" value="PEPTIDASE S1 DOMAIN-CONTAINING PROTEIN"/>
    <property type="match status" value="1"/>
</dbReference>
<gene>
    <name evidence="4" type="ORF">HG263_01620</name>
</gene>
<feature type="chain" id="PRO_5032700716" evidence="2">
    <location>
        <begin position="22"/>
        <end position="264"/>
    </location>
</feature>
<evidence type="ECO:0000256" key="1">
    <source>
        <dbReference type="ARBA" id="ARBA00023157"/>
    </source>
</evidence>
<dbReference type="Gene3D" id="2.40.10.10">
    <property type="entry name" value="Trypsin-like serine proteases"/>
    <property type="match status" value="1"/>
</dbReference>
<keyword evidence="2" id="KW-0732">Signal</keyword>
<sequence>MKIGQCVYFVCLLLLSVDSLAVVVRHDVQASNYELEKTPSFFVDMPNGGHGALIAPNWVVTVAHLLPPNILDKTLQIGEYEVEVEKVIIHPGITDIPEHMLSGDAAELMTFMMTAHDIALVKLSSNLPESATIEIYSENKELNQVITGYGRGTTGNGITGSVQGTQGKFRHLQNRIEEAHTNWLSITFDSGEKALELEGIDGSGDSGGPLIMASEGKNYLVALFSWDYIEGNLEEFVAGHYGKKSYQVRISAYSDWIRKTMTEN</sequence>